<dbReference type="PANTHER" id="PTHR43811">
    <property type="entry name" value="FKBP-TYPE PEPTIDYL-PROLYL CIS-TRANS ISOMERASE FKPA"/>
    <property type="match status" value="1"/>
</dbReference>
<proteinExistence type="inferred from homology"/>
<evidence type="ECO:0000256" key="3">
    <source>
        <dbReference type="ARBA" id="ARBA00023110"/>
    </source>
</evidence>
<evidence type="ECO:0000256" key="8">
    <source>
        <dbReference type="SAM" id="SignalP"/>
    </source>
</evidence>
<dbReference type="PROSITE" id="PS50059">
    <property type="entry name" value="FKBP_PPIASE"/>
    <property type="match status" value="1"/>
</dbReference>
<dbReference type="InterPro" id="IPR001179">
    <property type="entry name" value="PPIase_FKBP_dom"/>
</dbReference>
<keyword evidence="8" id="KW-0732">Signal</keyword>
<dbReference type="InterPro" id="IPR046357">
    <property type="entry name" value="PPIase_dom_sf"/>
</dbReference>
<comment type="catalytic activity">
    <reaction evidence="1 5 6">
        <text>[protein]-peptidylproline (omega=180) = [protein]-peptidylproline (omega=0)</text>
        <dbReference type="Rhea" id="RHEA:16237"/>
        <dbReference type="Rhea" id="RHEA-COMP:10747"/>
        <dbReference type="Rhea" id="RHEA-COMP:10748"/>
        <dbReference type="ChEBI" id="CHEBI:83833"/>
        <dbReference type="ChEBI" id="CHEBI:83834"/>
        <dbReference type="EC" id="5.2.1.8"/>
    </reaction>
</comment>
<feature type="chain" id="PRO_5046463050" description="Peptidyl-prolyl cis-trans isomerase" evidence="8">
    <location>
        <begin position="23"/>
        <end position="166"/>
    </location>
</feature>
<feature type="domain" description="PPIase FKBP-type" evidence="9">
    <location>
        <begin position="71"/>
        <end position="166"/>
    </location>
</feature>
<evidence type="ECO:0000256" key="6">
    <source>
        <dbReference type="RuleBase" id="RU003915"/>
    </source>
</evidence>
<accession>A0ABS0IG17</accession>
<dbReference type="SUPFAM" id="SSF54534">
    <property type="entry name" value="FKBP-like"/>
    <property type="match status" value="1"/>
</dbReference>
<dbReference type="EC" id="5.2.1.8" evidence="6"/>
<gene>
    <name evidence="10" type="ORF">I2I05_06875</name>
</gene>
<evidence type="ECO:0000256" key="5">
    <source>
        <dbReference type="PROSITE-ProRule" id="PRU00277"/>
    </source>
</evidence>
<organism evidence="10 11">
    <name type="scientific">Hymenobacter jeongseonensis</name>
    <dbReference type="NCBI Taxonomy" id="2791027"/>
    <lineage>
        <taxon>Bacteria</taxon>
        <taxon>Pseudomonadati</taxon>
        <taxon>Bacteroidota</taxon>
        <taxon>Cytophagia</taxon>
        <taxon>Cytophagales</taxon>
        <taxon>Hymenobacteraceae</taxon>
        <taxon>Hymenobacter</taxon>
    </lineage>
</organism>
<keyword evidence="4 5" id="KW-0413">Isomerase</keyword>
<evidence type="ECO:0000256" key="7">
    <source>
        <dbReference type="SAM" id="MobiDB-lite"/>
    </source>
</evidence>
<feature type="region of interest" description="Disordered" evidence="7">
    <location>
        <begin position="23"/>
        <end position="48"/>
    </location>
</feature>
<evidence type="ECO:0000313" key="11">
    <source>
        <dbReference type="Proteomes" id="UP000597617"/>
    </source>
</evidence>
<name>A0ABS0IG17_9BACT</name>
<dbReference type="Proteomes" id="UP000597617">
    <property type="component" value="Unassembled WGS sequence"/>
</dbReference>
<dbReference type="Gene3D" id="3.10.50.40">
    <property type="match status" value="1"/>
</dbReference>
<dbReference type="PANTHER" id="PTHR43811:SF19">
    <property type="entry name" value="39 KDA FK506-BINDING NUCLEAR PROTEIN"/>
    <property type="match status" value="1"/>
</dbReference>
<evidence type="ECO:0000256" key="1">
    <source>
        <dbReference type="ARBA" id="ARBA00000971"/>
    </source>
</evidence>
<keyword evidence="3 5" id="KW-0697">Rotamase</keyword>
<feature type="signal peptide" evidence="8">
    <location>
        <begin position="1"/>
        <end position="22"/>
    </location>
</feature>
<evidence type="ECO:0000313" key="10">
    <source>
        <dbReference type="EMBL" id="MBF9237117.1"/>
    </source>
</evidence>
<comment type="similarity">
    <text evidence="2 6">Belongs to the FKBP-type PPIase family.</text>
</comment>
<evidence type="ECO:0000256" key="4">
    <source>
        <dbReference type="ARBA" id="ARBA00023235"/>
    </source>
</evidence>
<dbReference type="GO" id="GO:0016853">
    <property type="term" value="F:isomerase activity"/>
    <property type="evidence" value="ECO:0007669"/>
    <property type="project" value="UniProtKB-KW"/>
</dbReference>
<dbReference type="EMBL" id="JADQDQ010000002">
    <property type="protein sequence ID" value="MBF9237117.1"/>
    <property type="molecule type" value="Genomic_DNA"/>
</dbReference>
<comment type="caution">
    <text evidence="10">The sequence shown here is derived from an EMBL/GenBank/DDBJ whole genome shotgun (WGS) entry which is preliminary data.</text>
</comment>
<dbReference type="RefSeq" id="WP_196281472.1">
    <property type="nucleotide sequence ID" value="NZ_JADQDQ010000002.1"/>
</dbReference>
<evidence type="ECO:0000259" key="9">
    <source>
        <dbReference type="PROSITE" id="PS50059"/>
    </source>
</evidence>
<reference evidence="10 11" key="1">
    <citation type="submission" date="2020-11" db="EMBL/GenBank/DDBJ databases">
        <authorList>
            <person name="Kim M.K."/>
        </authorList>
    </citation>
    <scope>NUCLEOTIDE SEQUENCE [LARGE SCALE GENOMIC DNA]</scope>
    <source>
        <strain evidence="10 11">BT683</strain>
    </source>
</reference>
<protein>
    <recommendedName>
        <fullName evidence="6">Peptidyl-prolyl cis-trans isomerase</fullName>
        <ecNumber evidence="6">5.2.1.8</ecNumber>
    </recommendedName>
</protein>
<dbReference type="Pfam" id="PF00254">
    <property type="entry name" value="FKBP_C"/>
    <property type="match status" value="1"/>
</dbReference>
<evidence type="ECO:0000256" key="2">
    <source>
        <dbReference type="ARBA" id="ARBA00006577"/>
    </source>
</evidence>
<keyword evidence="11" id="KW-1185">Reference proteome</keyword>
<sequence>MARITSSLWLMWLLLVATAGSAQPGAKPAVPSIPTAPAMGADTTHPIPQVTRNGVRFVFRERGTGPQAQLGSRVAVRYTGFLPDGHIFDATVATGGPLRFRVGRGEVIPGWDELLPLLPEGSRVRAWIPASLAYGVAGVRDPDDESRFVIPPNTELLFELQILSVR</sequence>